<dbReference type="InterPro" id="IPR050490">
    <property type="entry name" value="Bact_solute-bd_prot1"/>
</dbReference>
<dbReference type="InterPro" id="IPR006059">
    <property type="entry name" value="SBP"/>
</dbReference>
<comment type="caution">
    <text evidence="2">The sequence shown here is derived from an EMBL/GenBank/DDBJ whole genome shotgun (WGS) entry which is preliminary data.</text>
</comment>
<dbReference type="PANTHER" id="PTHR43649">
    <property type="entry name" value="ARABINOSE-BINDING PROTEIN-RELATED"/>
    <property type="match status" value="1"/>
</dbReference>
<dbReference type="PATRIC" id="fig|742734.4.peg.5332"/>
<name>A0A0J9BPE2_9FIRM</name>
<evidence type="ECO:0000313" key="3">
    <source>
        <dbReference type="Proteomes" id="UP000037392"/>
    </source>
</evidence>
<evidence type="ECO:0008006" key="4">
    <source>
        <dbReference type="Google" id="ProtNLM"/>
    </source>
</evidence>
<dbReference type="RefSeq" id="WP_048930980.1">
    <property type="nucleotide sequence ID" value="NZ_KQ235884.1"/>
</dbReference>
<protein>
    <recommendedName>
        <fullName evidence="4">Extracellular solute-binding protein</fullName>
    </recommendedName>
</protein>
<dbReference type="Gene3D" id="3.40.190.10">
    <property type="entry name" value="Periplasmic binding protein-like II"/>
    <property type="match status" value="2"/>
</dbReference>
<dbReference type="SUPFAM" id="SSF53850">
    <property type="entry name" value="Periplasmic binding protein-like II"/>
    <property type="match status" value="1"/>
</dbReference>
<sequence>MRKHALKRLLSILCAGAVAVSMAGCGQSGDTKKEEKVEISMLDFFIPGEGVTKAMKPLLDKYLEEHPNVVLDEESVSNADLATKVQTLAAGDELPDVFMVKGQMAQTFVENGKMYALDDILAEDPQWRDNFKEGVFSNFTIDEKIYAIPFQVTNTCVFYNTDLFAQAGIKEFPKTWDELIDIIPDLKSIGVTPIVLGNKEKWNAESVIMSTLGNRLTGDEWYQSIRDNSGAKFTDPEFVASLQALSDLAAAGAFNEDVNSIDGAQQRQMYMNGKAAITIDGSWAIANFDENCPDNVKNVTEMAALPMVEGGKGNPEAITGGAGWAIAVSSKLSPEKLEVVKDMLKAMTGPEYGTAAIEEGTLSAVKPGEDVEITETVAAKFDAFAEGRPFIPVYDHQLSSGVIDVMQGGLQELLIGRVTPEELAQRIQTEYENN</sequence>
<feature type="chain" id="PRO_5005315524" description="Extracellular solute-binding protein" evidence="1">
    <location>
        <begin position="24"/>
        <end position="434"/>
    </location>
</feature>
<dbReference type="EMBL" id="ADLK01000042">
    <property type="protein sequence ID" value="KMW14044.1"/>
    <property type="molecule type" value="Genomic_DNA"/>
</dbReference>
<keyword evidence="1" id="KW-0732">Signal</keyword>
<dbReference type="PROSITE" id="PS51257">
    <property type="entry name" value="PROKAR_LIPOPROTEIN"/>
    <property type="match status" value="1"/>
</dbReference>
<dbReference type="OrthoDB" id="1861912at2"/>
<evidence type="ECO:0000256" key="1">
    <source>
        <dbReference type="SAM" id="SignalP"/>
    </source>
</evidence>
<dbReference type="Proteomes" id="UP000037392">
    <property type="component" value="Unassembled WGS sequence"/>
</dbReference>
<dbReference type="GeneID" id="93164819"/>
<gene>
    <name evidence="2" type="ORF">HMPREF9470_04983</name>
</gene>
<dbReference type="AlphaFoldDB" id="A0A0J9BPE2"/>
<dbReference type="Pfam" id="PF01547">
    <property type="entry name" value="SBP_bac_1"/>
    <property type="match status" value="1"/>
</dbReference>
<proteinExistence type="predicted"/>
<evidence type="ECO:0000313" key="2">
    <source>
        <dbReference type="EMBL" id="KMW14044.1"/>
    </source>
</evidence>
<organism evidence="2 3">
    <name type="scientific">[Clostridium] citroniae WAL-19142</name>
    <dbReference type="NCBI Taxonomy" id="742734"/>
    <lineage>
        <taxon>Bacteria</taxon>
        <taxon>Bacillati</taxon>
        <taxon>Bacillota</taxon>
        <taxon>Clostridia</taxon>
        <taxon>Lachnospirales</taxon>
        <taxon>Lachnospiraceae</taxon>
        <taxon>Enterocloster</taxon>
    </lineage>
</organism>
<accession>A0A0J9BPE2</accession>
<feature type="signal peptide" evidence="1">
    <location>
        <begin position="1"/>
        <end position="23"/>
    </location>
</feature>
<reference evidence="2 3" key="1">
    <citation type="submission" date="2011-04" db="EMBL/GenBank/DDBJ databases">
        <title>The Genome Sequence of Clostridium citroniae WAL-19142.</title>
        <authorList>
            <consortium name="The Broad Institute Genome Sequencing Platform"/>
            <person name="Earl A."/>
            <person name="Ward D."/>
            <person name="Feldgarden M."/>
            <person name="Gevers D."/>
            <person name="Warren Y.A."/>
            <person name="Tyrrell K.L."/>
            <person name="Citron D.M."/>
            <person name="Goldstein E.J."/>
            <person name="Daigneault M."/>
            <person name="Allen-Vercoe E."/>
            <person name="Young S.K."/>
            <person name="Zeng Q."/>
            <person name="Gargeya S."/>
            <person name="Fitzgerald M."/>
            <person name="Haas B."/>
            <person name="Abouelleil A."/>
            <person name="Alvarado L."/>
            <person name="Arachchi H.M."/>
            <person name="Berlin A."/>
            <person name="Brown A."/>
            <person name="Chapman S.B."/>
            <person name="Chen Z."/>
            <person name="Dunbar C."/>
            <person name="Freedman E."/>
            <person name="Gearin G."/>
            <person name="Gellesch M."/>
            <person name="Goldberg J."/>
            <person name="Griggs A."/>
            <person name="Gujja S."/>
            <person name="Heilman E.R."/>
            <person name="Heiman D."/>
            <person name="Howarth C."/>
            <person name="Larson L."/>
            <person name="Lui A."/>
            <person name="MacDonald P.J."/>
            <person name="Mehta T."/>
            <person name="Montmayeur A."/>
            <person name="Murphy C."/>
            <person name="Neiman D."/>
            <person name="Pearson M."/>
            <person name="Priest M."/>
            <person name="Roberts A."/>
            <person name="Saif S."/>
            <person name="Shea T."/>
            <person name="Shenoy N."/>
            <person name="Sisk P."/>
            <person name="Stolte C."/>
            <person name="Sykes S."/>
            <person name="White J."/>
            <person name="Yandava C."/>
            <person name="Wortman J."/>
            <person name="Nusbaum C."/>
            <person name="Birren B."/>
        </authorList>
    </citation>
    <scope>NUCLEOTIDE SEQUENCE [LARGE SCALE GENOMIC DNA]</scope>
    <source>
        <strain evidence="2 3">WAL-19142</strain>
    </source>
</reference>